<dbReference type="Proteomes" id="UP000193719">
    <property type="component" value="Unassembled WGS sequence"/>
</dbReference>
<dbReference type="InterPro" id="IPR036964">
    <property type="entry name" value="RASGEF_cat_dom_sf"/>
</dbReference>
<protein>
    <submittedName>
        <fullName evidence="6">Ras GEF</fullName>
    </submittedName>
</protein>
<dbReference type="CDD" id="cd06224">
    <property type="entry name" value="REM"/>
    <property type="match status" value="1"/>
</dbReference>
<dbReference type="Gene3D" id="1.20.870.10">
    <property type="entry name" value="Son of sevenless (SoS) protein Chain: S domain 1"/>
    <property type="match status" value="1"/>
</dbReference>
<dbReference type="PROSITE" id="PS50212">
    <property type="entry name" value="RASGEF_NTER"/>
    <property type="match status" value="1"/>
</dbReference>
<reference evidence="6 7" key="2">
    <citation type="submission" date="2016-08" db="EMBL/GenBank/DDBJ databases">
        <title>Pervasive Adenine N6-methylation of Active Genes in Fungi.</title>
        <authorList>
            <consortium name="DOE Joint Genome Institute"/>
            <person name="Mondo S.J."/>
            <person name="Dannebaum R.O."/>
            <person name="Kuo R.C."/>
            <person name="Labutti K."/>
            <person name="Haridas S."/>
            <person name="Kuo A."/>
            <person name="Salamov A."/>
            <person name="Ahrendt S.R."/>
            <person name="Lipzen A."/>
            <person name="Sullivan W."/>
            <person name="Andreopoulos W.B."/>
            <person name="Clum A."/>
            <person name="Lindquist E."/>
            <person name="Daum C."/>
            <person name="Ramamoorthy G.K."/>
            <person name="Gryganskyi A."/>
            <person name="Culley D."/>
            <person name="Magnuson J.K."/>
            <person name="James T.Y."/>
            <person name="O'Malley M.A."/>
            <person name="Stajich J.E."/>
            <person name="Spatafora J.W."/>
            <person name="Visel A."/>
            <person name="Grigoriev I.V."/>
        </authorList>
    </citation>
    <scope>NUCLEOTIDE SEQUENCE [LARGE SCALE GENOMIC DNA]</scope>
    <source>
        <strain evidence="7">finn</strain>
    </source>
</reference>
<evidence type="ECO:0000256" key="1">
    <source>
        <dbReference type="ARBA" id="ARBA00022658"/>
    </source>
</evidence>
<proteinExistence type="predicted"/>
<organism evidence="6 7">
    <name type="scientific">Piromyces finnis</name>
    <dbReference type="NCBI Taxonomy" id="1754191"/>
    <lineage>
        <taxon>Eukaryota</taxon>
        <taxon>Fungi</taxon>
        <taxon>Fungi incertae sedis</taxon>
        <taxon>Chytridiomycota</taxon>
        <taxon>Chytridiomycota incertae sedis</taxon>
        <taxon>Neocallimastigomycetes</taxon>
        <taxon>Neocallimastigales</taxon>
        <taxon>Neocallimastigaceae</taxon>
        <taxon>Piromyces</taxon>
    </lineage>
</organism>
<dbReference type="InterPro" id="IPR023578">
    <property type="entry name" value="Ras_GEF_dom_sf"/>
</dbReference>
<keyword evidence="1 2" id="KW-0344">Guanine-nucleotide releasing factor</keyword>
<evidence type="ECO:0000259" key="4">
    <source>
        <dbReference type="PROSITE" id="PS50009"/>
    </source>
</evidence>
<dbReference type="InterPro" id="IPR008937">
    <property type="entry name" value="Ras-like_GEF"/>
</dbReference>
<feature type="domain" description="Ras-GEF" evidence="4">
    <location>
        <begin position="451"/>
        <end position="613"/>
    </location>
</feature>
<evidence type="ECO:0000256" key="2">
    <source>
        <dbReference type="PROSITE-ProRule" id="PRU00168"/>
    </source>
</evidence>
<dbReference type="Gene3D" id="1.10.840.10">
    <property type="entry name" value="Ras guanine-nucleotide exchange factors catalytic domain"/>
    <property type="match status" value="1"/>
</dbReference>
<dbReference type="STRING" id="1754191.A0A1Y1V3G7"/>
<feature type="compositionally biased region" description="Basic and acidic residues" evidence="3">
    <location>
        <begin position="1"/>
        <end position="14"/>
    </location>
</feature>
<feature type="domain" description="N-terminal Ras-GEF" evidence="5">
    <location>
        <begin position="280"/>
        <end position="413"/>
    </location>
</feature>
<dbReference type="OrthoDB" id="546434at2759"/>
<sequence length="613" mass="71648">MDEINNEIKSKEMEPTNTMSKAKDSSLSILTGLPLQKQNSYTKSLTKGMGDDINGNKNLITSRQYMTSVDDLVNHRRSLYTCYSNRAITMYNVNTNLKDYTGSTPNMFTLNKSIRTQKMTRSCSGEDKSLTCNVSASLQTISNNSVSSPKIKSFKDKIFVFKKNKSSQQWLDDFLKKNIVDEKPVIEDPTIIDSNANLCTLLQLKEYDSNHDFPEIYNNIMRTGENFIYSLDHEPFWRTQPKIFPECDVNDIQTLSRELNIYKDELDMRIDGIKYKEIEGKAIPYEGSLEAVMDSLIFPTAQETQLTDAFLVSYRFYITPLDLLKFIISWFNVKLPQNPTKDQEFFYDENKKNIQQRCLKLLNFWIRLHWHDFTSSAVMGLLNKFMNQIGDLINNTNLYGEYTKLDTVLRKQKLTLFTKQYTFINENSSNPTKSKFSIPNDNKKPWALIMTSQEFSSQLLLHEKQLFKDIEPDYYIYLLEGTKLMDENFGKFTLYKPIRIVLSYISWFYQLSQYTITVIGEQLTIKKKLFALKKFIKIAKACLVNKNYNSAAAIYFSLKNQLFVRQHVLWESLPNDLIESMEELDNIFSNSYNYHYEIQQLELQPYPDDNVII</sequence>
<name>A0A1Y1V3G7_9FUNG</name>
<dbReference type="Pfam" id="PF00617">
    <property type="entry name" value="RasGEF"/>
    <property type="match status" value="1"/>
</dbReference>
<dbReference type="PANTHER" id="PTHR23113">
    <property type="entry name" value="GUANINE NUCLEOTIDE EXCHANGE FACTOR"/>
    <property type="match status" value="1"/>
</dbReference>
<evidence type="ECO:0000259" key="5">
    <source>
        <dbReference type="PROSITE" id="PS50212"/>
    </source>
</evidence>
<evidence type="ECO:0000256" key="3">
    <source>
        <dbReference type="SAM" id="MobiDB-lite"/>
    </source>
</evidence>
<feature type="compositionally biased region" description="Polar residues" evidence="3">
    <location>
        <begin position="15"/>
        <end position="25"/>
    </location>
</feature>
<dbReference type="PANTHER" id="PTHR23113:SF99">
    <property type="entry name" value="RASGEF DOMAIN-CONTAINING PROTEIN"/>
    <property type="match status" value="1"/>
</dbReference>
<dbReference type="GO" id="GO:0007265">
    <property type="term" value="P:Ras protein signal transduction"/>
    <property type="evidence" value="ECO:0007669"/>
    <property type="project" value="TreeGrafter"/>
</dbReference>
<feature type="region of interest" description="Disordered" evidence="3">
    <location>
        <begin position="1"/>
        <end position="25"/>
    </location>
</feature>
<gene>
    <name evidence="6" type="ORF">BCR36DRAFT_102361</name>
</gene>
<dbReference type="InterPro" id="IPR000651">
    <property type="entry name" value="Ras-like_Gua-exchang_fac_N"/>
</dbReference>
<dbReference type="PROSITE" id="PS50009">
    <property type="entry name" value="RASGEF_CAT"/>
    <property type="match status" value="1"/>
</dbReference>
<evidence type="ECO:0000313" key="7">
    <source>
        <dbReference type="Proteomes" id="UP000193719"/>
    </source>
</evidence>
<dbReference type="Pfam" id="PF00618">
    <property type="entry name" value="RasGEF_N"/>
    <property type="match status" value="1"/>
</dbReference>
<comment type="caution">
    <text evidence="6">The sequence shown here is derived from an EMBL/GenBank/DDBJ whole genome shotgun (WGS) entry which is preliminary data.</text>
</comment>
<reference evidence="6 7" key="1">
    <citation type="submission" date="2016-08" db="EMBL/GenBank/DDBJ databases">
        <title>Genomes of anaerobic fungi encode conserved fungal cellulosomes for biomass hydrolysis.</title>
        <authorList>
            <consortium name="DOE Joint Genome Institute"/>
            <person name="Haitjema C.H."/>
            <person name="Gilmore S.P."/>
            <person name="Henske J.K."/>
            <person name="Solomon K.V."/>
            <person name="De Groot R."/>
            <person name="Kuo A."/>
            <person name="Mondo S.J."/>
            <person name="Salamov A.A."/>
            <person name="Labutti K."/>
            <person name="Zhao Z."/>
            <person name="Chiniquy J."/>
            <person name="Barry K."/>
            <person name="Brewer H.M."/>
            <person name="Purvine S.O."/>
            <person name="Wright A.T."/>
            <person name="Boxma B."/>
            <person name="Van Alen T."/>
            <person name="Hackstein J.H."/>
            <person name="Baker S.E."/>
            <person name="Grigoriev I.V."/>
            <person name="O'Malley M.A."/>
        </authorList>
    </citation>
    <scope>NUCLEOTIDE SEQUENCE [LARGE SCALE GENOMIC DNA]</scope>
    <source>
        <strain evidence="7">finn</strain>
    </source>
</reference>
<evidence type="ECO:0000313" key="6">
    <source>
        <dbReference type="EMBL" id="ORX46365.1"/>
    </source>
</evidence>
<dbReference type="SUPFAM" id="SSF48366">
    <property type="entry name" value="Ras GEF"/>
    <property type="match status" value="1"/>
</dbReference>
<dbReference type="AlphaFoldDB" id="A0A1Y1V3G7"/>
<keyword evidence="7" id="KW-1185">Reference proteome</keyword>
<dbReference type="InterPro" id="IPR001895">
    <property type="entry name" value="RASGEF_cat_dom"/>
</dbReference>
<dbReference type="GO" id="GO:0005886">
    <property type="term" value="C:plasma membrane"/>
    <property type="evidence" value="ECO:0007669"/>
    <property type="project" value="TreeGrafter"/>
</dbReference>
<accession>A0A1Y1V3G7</accession>
<dbReference type="GO" id="GO:0005085">
    <property type="term" value="F:guanyl-nucleotide exchange factor activity"/>
    <property type="evidence" value="ECO:0007669"/>
    <property type="project" value="UniProtKB-KW"/>
</dbReference>
<dbReference type="EMBL" id="MCFH01000035">
    <property type="protein sequence ID" value="ORX46365.1"/>
    <property type="molecule type" value="Genomic_DNA"/>
</dbReference>